<dbReference type="SUPFAM" id="SSF52540">
    <property type="entry name" value="P-loop containing nucleoside triphosphate hydrolases"/>
    <property type="match status" value="1"/>
</dbReference>
<accession>A0A0D0UYK3</accession>
<dbReference type="Pfam" id="PF16897">
    <property type="entry name" value="MMR_HSR1_Xtn"/>
    <property type="match status" value="1"/>
</dbReference>
<dbReference type="GO" id="GO:1903833">
    <property type="term" value="P:positive regulation of cellular response to amino acid starvation"/>
    <property type="evidence" value="ECO:0007669"/>
    <property type="project" value="UniProtKB-ARBA"/>
</dbReference>
<evidence type="ECO:0000256" key="1">
    <source>
        <dbReference type="ARBA" id="ARBA00022741"/>
    </source>
</evidence>
<sequence length="367" mass="40853">MGILEKIDDIEKEMARTQKNKATEYHLGLLKAKLAKYRAQLLEPEKKSAKGEGFDVLKSGDARVCMIGFPSVGKSTLLSKTTKTESVVGAYEFTTLTAIPGVLEYEGARIQLLDLPGIVQDAAKGRGRGRQVVSVAKTADLILLMIDATKSAEQKRLLEIELEAVGIRLNTRPPDVVFKQKQAGGITLNCTVKLTKTDERTIRSILQTYKIHNCDVMIREDITTDEFIDVLLGTRKYIPSLTVINKIDGVSMETLDKMAREGDGRTIMISCEIDLGIDWLLEAIWKELGLVKVYTKRRGEQPDLNDPICLRQGATIETVCHGIHRSLASHFKYALVWGKSSKFNPQPQKVGLNHLVQDEDVVSIFTK</sequence>
<keyword evidence="2" id="KW-0342">GTP-binding</keyword>
<dbReference type="PANTHER" id="PTHR43127">
    <property type="entry name" value="DEVELOPMENTALLY-REGULATED GTP-BINDING PROTEIN 2"/>
    <property type="match status" value="1"/>
</dbReference>
<feature type="domain" description="TGS" evidence="4">
    <location>
        <begin position="289"/>
        <end position="366"/>
    </location>
</feature>
<evidence type="ECO:0000259" key="4">
    <source>
        <dbReference type="PROSITE" id="PS51880"/>
    </source>
</evidence>
<organism evidence="5 6">
    <name type="scientific">Cryptococcus deuterogattii Ram5</name>
    <dbReference type="NCBI Taxonomy" id="1296110"/>
    <lineage>
        <taxon>Eukaryota</taxon>
        <taxon>Fungi</taxon>
        <taxon>Dikarya</taxon>
        <taxon>Basidiomycota</taxon>
        <taxon>Agaricomycotina</taxon>
        <taxon>Tremellomycetes</taxon>
        <taxon>Tremellales</taxon>
        <taxon>Cryptococcaceae</taxon>
        <taxon>Cryptococcus</taxon>
        <taxon>Cryptococcus gattii species complex</taxon>
    </lineage>
</organism>
<dbReference type="Pfam" id="PF01926">
    <property type="entry name" value="MMR_HSR1"/>
    <property type="match status" value="1"/>
</dbReference>
<dbReference type="InterPro" id="IPR005225">
    <property type="entry name" value="Small_GTP-bd"/>
</dbReference>
<dbReference type="PROSITE" id="PS51710">
    <property type="entry name" value="G_OBG"/>
    <property type="match status" value="1"/>
</dbReference>
<dbReference type="Gene3D" id="3.10.20.30">
    <property type="match status" value="1"/>
</dbReference>
<proteinExistence type="predicted"/>
<dbReference type="Pfam" id="PF02824">
    <property type="entry name" value="TGS"/>
    <property type="match status" value="1"/>
</dbReference>
<feature type="domain" description="OBG-type G" evidence="3">
    <location>
        <begin position="62"/>
        <end position="289"/>
    </location>
</feature>
<keyword evidence="6" id="KW-1185">Reference proteome</keyword>
<evidence type="ECO:0000313" key="6">
    <source>
        <dbReference type="Proteomes" id="UP000053392"/>
    </source>
</evidence>
<name>A0A0D0UYK3_9TREE</name>
<dbReference type="CDD" id="cd17231">
    <property type="entry name" value="TGS_DRG2"/>
    <property type="match status" value="1"/>
</dbReference>
<dbReference type="FunFam" id="3.40.50.300:FF:000740">
    <property type="entry name" value="Putative GTP-binding protein 1"/>
    <property type="match status" value="1"/>
</dbReference>
<dbReference type="CDD" id="cd01896">
    <property type="entry name" value="DRG"/>
    <property type="match status" value="1"/>
</dbReference>
<dbReference type="NCBIfam" id="TIGR00231">
    <property type="entry name" value="small_GTP"/>
    <property type="match status" value="1"/>
</dbReference>
<dbReference type="InterPro" id="IPR027417">
    <property type="entry name" value="P-loop_NTPase"/>
</dbReference>
<dbReference type="Proteomes" id="UP000053392">
    <property type="component" value="Unassembled WGS sequence"/>
</dbReference>
<dbReference type="EMBL" id="KN847913">
    <property type="protein sequence ID" value="KIR37795.1"/>
    <property type="molecule type" value="Genomic_DNA"/>
</dbReference>
<dbReference type="HOGENOM" id="CLU_044997_0_0_1"/>
<dbReference type="AlphaFoldDB" id="A0A0D0UYK3"/>
<evidence type="ECO:0000256" key="2">
    <source>
        <dbReference type="ARBA" id="ARBA00023134"/>
    </source>
</evidence>
<keyword evidence="1" id="KW-0547">Nucleotide-binding</keyword>
<protein>
    <submittedName>
        <fullName evidence="5">Unplaced genomic scaffold supercont1.18, whole genome shotgun sequence</fullName>
    </submittedName>
</protein>
<dbReference type="InterPro" id="IPR045001">
    <property type="entry name" value="DRG"/>
</dbReference>
<dbReference type="InterPro" id="IPR006073">
    <property type="entry name" value="GTP-bd"/>
</dbReference>
<dbReference type="Gene3D" id="6.10.140.1070">
    <property type="match status" value="2"/>
</dbReference>
<dbReference type="OrthoDB" id="603at2759"/>
<dbReference type="SUPFAM" id="SSF81271">
    <property type="entry name" value="TGS-like"/>
    <property type="match status" value="1"/>
</dbReference>
<evidence type="ECO:0000313" key="5">
    <source>
        <dbReference type="EMBL" id="KIR37795.1"/>
    </source>
</evidence>
<evidence type="ECO:0000259" key="3">
    <source>
        <dbReference type="PROSITE" id="PS51710"/>
    </source>
</evidence>
<dbReference type="PROSITE" id="PS51880">
    <property type="entry name" value="TGS"/>
    <property type="match status" value="1"/>
</dbReference>
<dbReference type="InterPro" id="IPR012676">
    <property type="entry name" value="TGS-like"/>
</dbReference>
<gene>
    <name evidence="5" type="ORF">I313_06156</name>
</gene>
<dbReference type="InterPro" id="IPR004095">
    <property type="entry name" value="TGS"/>
</dbReference>
<reference evidence="5 6" key="1">
    <citation type="submission" date="2015-01" db="EMBL/GenBank/DDBJ databases">
        <title>The Genome Sequence of Cryptococcus gattii Ram5.</title>
        <authorList>
            <consortium name="The Broad Institute Genomics Platform"/>
            <person name="Cuomo C."/>
            <person name="Litvintseva A."/>
            <person name="Chen Y."/>
            <person name="Heitman J."/>
            <person name="Sun S."/>
            <person name="Springer D."/>
            <person name="Dromer F."/>
            <person name="Young S."/>
            <person name="Zeng Q."/>
            <person name="Gargeya S."/>
            <person name="Abouelleil A."/>
            <person name="Alvarado L."/>
            <person name="Chapman S.B."/>
            <person name="Gainer-Dewar J."/>
            <person name="Goldberg J."/>
            <person name="Griggs A."/>
            <person name="Gujja S."/>
            <person name="Hansen M."/>
            <person name="Howarth C."/>
            <person name="Imamovic A."/>
            <person name="Larimer J."/>
            <person name="Murphy C."/>
            <person name="Naylor J."/>
            <person name="Pearson M."/>
            <person name="Priest M."/>
            <person name="Roberts A."/>
            <person name="Saif S."/>
            <person name="Shea T."/>
            <person name="Sykes S."/>
            <person name="Wortman J."/>
            <person name="Nusbaum C."/>
            <person name="Birren B."/>
        </authorList>
    </citation>
    <scope>NUCLEOTIDE SEQUENCE [LARGE SCALE GENOMIC DNA]</scope>
    <source>
        <strain evidence="5 6">Ram5</strain>
    </source>
</reference>
<dbReference type="FunFam" id="3.10.20.30:FF:000003">
    <property type="entry name" value="Developmentally-regulated GTP-binding protein 1"/>
    <property type="match status" value="1"/>
</dbReference>
<dbReference type="GO" id="GO:0003924">
    <property type="term" value="F:GTPase activity"/>
    <property type="evidence" value="ECO:0007669"/>
    <property type="project" value="InterPro"/>
</dbReference>
<dbReference type="InterPro" id="IPR031662">
    <property type="entry name" value="GTP-binding_2"/>
</dbReference>
<dbReference type="PRINTS" id="PR00326">
    <property type="entry name" value="GTP1OBG"/>
</dbReference>
<dbReference type="InterPro" id="IPR031167">
    <property type="entry name" value="G_OBG"/>
</dbReference>
<dbReference type="InterPro" id="IPR012675">
    <property type="entry name" value="Beta-grasp_dom_sf"/>
</dbReference>
<dbReference type="GO" id="GO:0005525">
    <property type="term" value="F:GTP binding"/>
    <property type="evidence" value="ECO:0007669"/>
    <property type="project" value="UniProtKB-KW"/>
</dbReference>